<evidence type="ECO:0000256" key="4">
    <source>
        <dbReference type="ARBA" id="ARBA00022801"/>
    </source>
</evidence>
<keyword evidence="8 11" id="KW-0472">Membrane</keyword>
<feature type="transmembrane region" description="Helical" evidence="11">
    <location>
        <begin position="272"/>
        <end position="294"/>
    </location>
</feature>
<evidence type="ECO:0000256" key="1">
    <source>
        <dbReference type="ARBA" id="ARBA00004648"/>
    </source>
</evidence>
<comment type="function">
    <text evidence="10">Catalytic component of the signal peptidase complex (SPC) which catalyzes the cleavage of N-terminal signal sequences from nascent proteins as they are translocated into the lumen of the endoplasmic reticulum. Specifically cleaves N-terminal signal peptides that contain a hydrophobic alpha-helix (h-region) shorter than 18-20 amino acids.</text>
</comment>
<dbReference type="InterPro" id="IPR015927">
    <property type="entry name" value="Peptidase_S24_S26A/B/C"/>
</dbReference>
<gene>
    <name evidence="13" type="ORF">B7O98_04020</name>
</gene>
<dbReference type="Pfam" id="PF00717">
    <property type="entry name" value="Peptidase_S24"/>
    <property type="match status" value="1"/>
</dbReference>
<dbReference type="EMBL" id="NBVN01000002">
    <property type="protein sequence ID" value="PUA33593.1"/>
    <property type="molecule type" value="Genomic_DNA"/>
</dbReference>
<feature type="transmembrane region" description="Helical" evidence="11">
    <location>
        <begin position="20"/>
        <end position="42"/>
    </location>
</feature>
<comment type="caution">
    <text evidence="13">The sequence shown here is derived from an EMBL/GenBank/DDBJ whole genome shotgun (WGS) entry which is preliminary data.</text>
</comment>
<dbReference type="AlphaFoldDB" id="A0A2R7Y7S8"/>
<accession>A0A2R7Y7S8</accession>
<evidence type="ECO:0000256" key="11">
    <source>
        <dbReference type="SAM" id="Phobius"/>
    </source>
</evidence>
<dbReference type="PROSITE" id="PS00501">
    <property type="entry name" value="SPASE_I_1"/>
    <property type="match status" value="1"/>
</dbReference>
<evidence type="ECO:0000313" key="13">
    <source>
        <dbReference type="EMBL" id="PUA33593.1"/>
    </source>
</evidence>
<dbReference type="PANTHER" id="PTHR10806:SF6">
    <property type="entry name" value="SIGNAL PEPTIDASE COMPLEX CATALYTIC SUBUNIT SEC11"/>
    <property type="match status" value="1"/>
</dbReference>
<feature type="transmembrane region" description="Helical" evidence="11">
    <location>
        <begin position="194"/>
        <end position="214"/>
    </location>
</feature>
<keyword evidence="2" id="KW-0645">Protease</keyword>
<proteinExistence type="predicted"/>
<feature type="transmembrane region" description="Helical" evidence="11">
    <location>
        <begin position="395"/>
        <end position="419"/>
    </location>
</feature>
<evidence type="ECO:0000313" key="14">
    <source>
        <dbReference type="Proteomes" id="UP000244093"/>
    </source>
</evidence>
<keyword evidence="6" id="KW-0735">Signal-anchor</keyword>
<dbReference type="GO" id="GO:0016020">
    <property type="term" value="C:membrane"/>
    <property type="evidence" value="ECO:0007669"/>
    <property type="project" value="InterPro"/>
</dbReference>
<protein>
    <recommendedName>
        <fullName evidence="9">Signal peptidase I</fullName>
    </recommendedName>
</protein>
<reference evidence="13 14" key="1">
    <citation type="journal article" date="2018" name="Syst. Appl. Microbiol.">
        <title>A new symbiotic nanoarchaeote (Candidatus Nanoclepta minutus) and its host (Zestosphaera tikiterensis gen. nov., sp. nov.) from a New Zealand hot spring.</title>
        <authorList>
            <person name="St John E."/>
            <person name="Liu Y."/>
            <person name="Podar M."/>
            <person name="Stott M.B."/>
            <person name="Meneghin J."/>
            <person name="Chen Z."/>
            <person name="Lagutin K."/>
            <person name="Mitchell K."/>
            <person name="Reysenbach A.L."/>
        </authorList>
    </citation>
    <scope>NUCLEOTIDE SEQUENCE [LARGE SCALE GENOMIC DNA]</scope>
    <source>
        <strain evidence="13">NZ3</strain>
    </source>
</reference>
<dbReference type="Proteomes" id="UP000244093">
    <property type="component" value="Unassembled WGS sequence"/>
</dbReference>
<feature type="transmembrane region" description="Helical" evidence="11">
    <location>
        <begin position="79"/>
        <end position="97"/>
    </location>
</feature>
<evidence type="ECO:0000256" key="9">
    <source>
        <dbReference type="ARBA" id="ARBA00033305"/>
    </source>
</evidence>
<keyword evidence="3 11" id="KW-0812">Transmembrane</keyword>
<dbReference type="PRINTS" id="PR00728">
    <property type="entry name" value="SIGNALPTASE"/>
</dbReference>
<dbReference type="PANTHER" id="PTHR10806">
    <property type="entry name" value="SIGNAL PEPTIDASE COMPLEX CATALYTIC SUBUNIT SEC11"/>
    <property type="match status" value="1"/>
</dbReference>
<dbReference type="InterPro" id="IPR001733">
    <property type="entry name" value="Peptidase_S26B"/>
</dbReference>
<dbReference type="Gene3D" id="2.10.109.10">
    <property type="entry name" value="Umud Fragment, subunit A"/>
    <property type="match status" value="1"/>
</dbReference>
<dbReference type="GO" id="GO:0006465">
    <property type="term" value="P:signal peptide processing"/>
    <property type="evidence" value="ECO:0007669"/>
    <property type="project" value="InterPro"/>
</dbReference>
<evidence type="ECO:0000256" key="2">
    <source>
        <dbReference type="ARBA" id="ARBA00022670"/>
    </source>
</evidence>
<feature type="transmembrane region" description="Helical" evidence="11">
    <location>
        <begin position="369"/>
        <end position="388"/>
    </location>
</feature>
<evidence type="ECO:0000256" key="8">
    <source>
        <dbReference type="ARBA" id="ARBA00023136"/>
    </source>
</evidence>
<keyword evidence="4" id="KW-0378">Hydrolase</keyword>
<evidence type="ECO:0000256" key="10">
    <source>
        <dbReference type="ARBA" id="ARBA00045533"/>
    </source>
</evidence>
<comment type="subcellular location">
    <subcellularLocation>
        <location evidence="1">Endoplasmic reticulum membrane</location>
        <topology evidence="1">Single-pass type II membrane protein</topology>
    </subcellularLocation>
</comment>
<evidence type="ECO:0000256" key="3">
    <source>
        <dbReference type="ARBA" id="ARBA00022692"/>
    </source>
</evidence>
<evidence type="ECO:0000259" key="12">
    <source>
        <dbReference type="Pfam" id="PF00717"/>
    </source>
</evidence>
<feature type="transmembrane region" description="Helical" evidence="11">
    <location>
        <begin position="234"/>
        <end position="252"/>
    </location>
</feature>
<organism evidence="13 14">
    <name type="scientific">Zestosphaera tikiterensis</name>
    <dbReference type="NCBI Taxonomy" id="1973259"/>
    <lineage>
        <taxon>Archaea</taxon>
        <taxon>Thermoproteota</taxon>
        <taxon>Thermoprotei</taxon>
        <taxon>Desulfurococcales</taxon>
        <taxon>Desulfurococcaceae</taxon>
        <taxon>Zestosphaera</taxon>
    </lineage>
</organism>
<evidence type="ECO:0000256" key="7">
    <source>
        <dbReference type="ARBA" id="ARBA00022989"/>
    </source>
</evidence>
<sequence>MSIGVNKVFLRSLSNELRGLRFKFLAYVALALFIFIYFYPLIITPKGLIPYVIPPTTSLIVFSILYGVVATFKPYEERVLNLVILFFVIKILTDLTLGVVKGFGLNILTLTSYVGIAMNLMRELPTVLGFEVVRAYLLSKARGGKSVVAFLSISAAFALMNEPITRYVNMLNSSYNEVVNFMFKNYVPALAQNMLLGILYVSGGFNANALYALLDKLYIYTTPLLPNISLGVRSVIAVIQAFVFFSIVEATLKEQDVFSKYSFKLSKNFLSYLIPALIFLLVGALLLSNARLFVVSSGSMVPTLNVGDVVLVVKSNEVGVGDIIAFYVGSEVVIHRVYDVVVDSDGSTYFTTKGDNNDHVDPFKVEPPYVVGKLALVIPYVGIIWIYVMKFFIEYLNLLSFVFFSLILTQSLSFSRWLYGE</sequence>
<evidence type="ECO:0000256" key="6">
    <source>
        <dbReference type="ARBA" id="ARBA00022968"/>
    </source>
</evidence>
<evidence type="ECO:0000256" key="5">
    <source>
        <dbReference type="ARBA" id="ARBA00022824"/>
    </source>
</evidence>
<keyword evidence="5" id="KW-0256">Endoplasmic reticulum</keyword>
<dbReference type="InterPro" id="IPR019756">
    <property type="entry name" value="Pept_S26A_signal_pept_1_Ser-AS"/>
</dbReference>
<name>A0A2R7Y7S8_9CREN</name>
<dbReference type="InterPro" id="IPR036286">
    <property type="entry name" value="LexA/Signal_pep-like_sf"/>
</dbReference>
<dbReference type="NCBIfam" id="TIGR02228">
    <property type="entry name" value="sigpep_I_arch"/>
    <property type="match status" value="1"/>
</dbReference>
<dbReference type="SUPFAM" id="SSF51306">
    <property type="entry name" value="LexA/Signal peptidase"/>
    <property type="match status" value="1"/>
</dbReference>
<dbReference type="CDD" id="cd06462">
    <property type="entry name" value="Peptidase_S24_S26"/>
    <property type="match status" value="1"/>
</dbReference>
<keyword evidence="7 11" id="KW-1133">Transmembrane helix</keyword>
<feature type="transmembrane region" description="Helical" evidence="11">
    <location>
        <begin position="48"/>
        <end position="72"/>
    </location>
</feature>
<feature type="domain" description="Peptidase S24/S26A/S26B/S26C" evidence="12">
    <location>
        <begin position="289"/>
        <end position="349"/>
    </location>
</feature>
<dbReference type="GO" id="GO:0004252">
    <property type="term" value="F:serine-type endopeptidase activity"/>
    <property type="evidence" value="ECO:0007669"/>
    <property type="project" value="InterPro"/>
</dbReference>